<protein>
    <submittedName>
        <fullName evidence="1">UPF0473 protein</fullName>
    </submittedName>
</protein>
<reference evidence="1" key="1">
    <citation type="journal article" date="2025" name="Int. J. Syst. Evol. Microbiol.">
        <title>Inconstantimicrobium mannanitabidum sp. nov., a novel member of the family Clostridiaceae isolated from anoxic soil under the treatment of reductive soil disinfestation.</title>
        <authorList>
            <person name="Ueki A."/>
            <person name="Tonouchi A."/>
            <person name="Honma S."/>
            <person name="Kaku N."/>
            <person name="Ueki K."/>
        </authorList>
    </citation>
    <scope>NUCLEOTIDE SEQUENCE</scope>
    <source>
        <strain evidence="1">TW13</strain>
    </source>
</reference>
<organism evidence="1 2">
    <name type="scientific">Inconstantimicrobium mannanitabidum</name>
    <dbReference type="NCBI Taxonomy" id="1604901"/>
    <lineage>
        <taxon>Bacteria</taxon>
        <taxon>Bacillati</taxon>
        <taxon>Bacillota</taxon>
        <taxon>Clostridia</taxon>
        <taxon>Eubacteriales</taxon>
        <taxon>Clostridiaceae</taxon>
        <taxon>Inconstantimicrobium</taxon>
    </lineage>
</organism>
<sequence>MQNNVDTIVLYDENGEETEFNVVVKFDIEDSEYVVVTPVEASEEDVAIPLKIVKDNEGNELFETVEDEQEFDMVAEAYNTLFADEEN</sequence>
<proteinExistence type="predicted"/>
<evidence type="ECO:0000313" key="2">
    <source>
        <dbReference type="Proteomes" id="UP001058074"/>
    </source>
</evidence>
<name>A0ACB5RBK1_9CLOT</name>
<dbReference type="Proteomes" id="UP001058074">
    <property type="component" value="Unassembled WGS sequence"/>
</dbReference>
<keyword evidence="2" id="KW-1185">Reference proteome</keyword>
<gene>
    <name evidence="1" type="ORF">rsdtw13_18760</name>
</gene>
<evidence type="ECO:0000313" key="1">
    <source>
        <dbReference type="EMBL" id="GKX66618.1"/>
    </source>
</evidence>
<dbReference type="EMBL" id="BROD01000001">
    <property type="protein sequence ID" value="GKX66618.1"/>
    <property type="molecule type" value="Genomic_DNA"/>
</dbReference>
<comment type="caution">
    <text evidence="1">The sequence shown here is derived from an EMBL/GenBank/DDBJ whole genome shotgun (WGS) entry which is preliminary data.</text>
</comment>
<accession>A0ACB5RBK1</accession>